<gene>
    <name evidence="10" type="primary">ilvH</name>
    <name evidence="10" type="ORF">OLEAN_C06030</name>
</gene>
<evidence type="ECO:0000256" key="3">
    <source>
        <dbReference type="ARBA" id="ARBA00006341"/>
    </source>
</evidence>
<proteinExistence type="inferred from homology"/>
<dbReference type="GO" id="GO:0009097">
    <property type="term" value="P:isoleucine biosynthetic process"/>
    <property type="evidence" value="ECO:0007669"/>
    <property type="project" value="UniProtKB-UniRule"/>
</dbReference>
<accession>R4YRP3</accession>
<evidence type="ECO:0000259" key="9">
    <source>
        <dbReference type="PROSITE" id="PS51671"/>
    </source>
</evidence>
<dbReference type="GO" id="GO:0005829">
    <property type="term" value="C:cytosol"/>
    <property type="evidence" value="ECO:0007669"/>
    <property type="project" value="TreeGrafter"/>
</dbReference>
<comment type="pathway">
    <text evidence="1 8">Amino-acid biosynthesis; L-isoleucine biosynthesis; L-isoleucine from 2-oxobutanoate: step 1/4.</text>
</comment>
<dbReference type="UniPathway" id="UPA00049">
    <property type="reaction ID" value="UER00059"/>
</dbReference>
<keyword evidence="8 10" id="KW-0808">Transferase</keyword>
<keyword evidence="11" id="KW-1185">Reference proteome</keyword>
<evidence type="ECO:0000256" key="1">
    <source>
        <dbReference type="ARBA" id="ARBA00004974"/>
    </source>
</evidence>
<comment type="catalytic activity">
    <reaction evidence="7 8">
        <text>2 pyruvate + H(+) = (2S)-2-acetolactate + CO2</text>
        <dbReference type="Rhea" id="RHEA:25249"/>
        <dbReference type="ChEBI" id="CHEBI:15361"/>
        <dbReference type="ChEBI" id="CHEBI:15378"/>
        <dbReference type="ChEBI" id="CHEBI:16526"/>
        <dbReference type="ChEBI" id="CHEBI:58476"/>
        <dbReference type="EC" id="2.2.1.6"/>
    </reaction>
</comment>
<dbReference type="Proteomes" id="UP000032749">
    <property type="component" value="Chromosome"/>
</dbReference>
<evidence type="ECO:0000256" key="5">
    <source>
        <dbReference type="ARBA" id="ARBA00022605"/>
    </source>
</evidence>
<dbReference type="EMBL" id="FO203512">
    <property type="protein sequence ID" value="CCK74779.1"/>
    <property type="molecule type" value="Genomic_DNA"/>
</dbReference>
<organism evidence="10 11">
    <name type="scientific">Oleispira antarctica RB-8</name>
    <dbReference type="NCBI Taxonomy" id="698738"/>
    <lineage>
        <taxon>Bacteria</taxon>
        <taxon>Pseudomonadati</taxon>
        <taxon>Pseudomonadota</taxon>
        <taxon>Gammaproteobacteria</taxon>
        <taxon>Oceanospirillales</taxon>
        <taxon>Oceanospirillaceae</taxon>
        <taxon>Oleispira</taxon>
    </lineage>
</organism>
<dbReference type="PATRIC" id="fig|698738.3.peg.621"/>
<dbReference type="EC" id="2.2.1.6" evidence="8"/>
<dbReference type="InterPro" id="IPR027271">
    <property type="entry name" value="Acetolactate_synth/TF_NikR_C"/>
</dbReference>
<dbReference type="AlphaFoldDB" id="R4YRP3"/>
<dbReference type="Pfam" id="PF10369">
    <property type="entry name" value="ALS_ss_C"/>
    <property type="match status" value="1"/>
</dbReference>
<evidence type="ECO:0000256" key="2">
    <source>
        <dbReference type="ARBA" id="ARBA00005025"/>
    </source>
</evidence>
<dbReference type="SUPFAM" id="SSF55021">
    <property type="entry name" value="ACT-like"/>
    <property type="match status" value="2"/>
</dbReference>
<dbReference type="InterPro" id="IPR002912">
    <property type="entry name" value="ACT_dom"/>
</dbReference>
<dbReference type="NCBIfam" id="NF008864">
    <property type="entry name" value="PRK11895.1"/>
    <property type="match status" value="1"/>
</dbReference>
<dbReference type="PANTHER" id="PTHR30239">
    <property type="entry name" value="ACETOLACTATE SYNTHASE SMALL SUBUNIT"/>
    <property type="match status" value="1"/>
</dbReference>
<dbReference type="Gene3D" id="3.30.70.1150">
    <property type="entry name" value="ACT-like. Chain A, domain 2"/>
    <property type="match status" value="1"/>
</dbReference>
<dbReference type="PROSITE" id="PS51671">
    <property type="entry name" value="ACT"/>
    <property type="match status" value="1"/>
</dbReference>
<dbReference type="NCBIfam" id="TIGR00119">
    <property type="entry name" value="acolac_sm"/>
    <property type="match status" value="1"/>
</dbReference>
<comment type="subunit">
    <text evidence="4 8">Dimer of large and small chains.</text>
</comment>
<comment type="function">
    <text evidence="8">Catalyzes the conversion of 2 pyruvate molecules into acetolactate in the first common step of the biosynthetic pathway of the branched-amino acids such as leucine, isoleucine, and valine.</text>
</comment>
<evidence type="ECO:0000256" key="4">
    <source>
        <dbReference type="ARBA" id="ARBA00011744"/>
    </source>
</evidence>
<evidence type="ECO:0000256" key="7">
    <source>
        <dbReference type="ARBA" id="ARBA00048670"/>
    </source>
</evidence>
<dbReference type="GO" id="GO:0009099">
    <property type="term" value="P:L-valine biosynthetic process"/>
    <property type="evidence" value="ECO:0007669"/>
    <property type="project" value="UniProtKB-UniRule"/>
</dbReference>
<keyword evidence="6 8" id="KW-0100">Branched-chain amino acid biosynthesis</keyword>
<name>R4YRP3_OLEAN</name>
<evidence type="ECO:0000313" key="11">
    <source>
        <dbReference type="Proteomes" id="UP000032749"/>
    </source>
</evidence>
<dbReference type="FunFam" id="3.30.70.1150:FF:000001">
    <property type="entry name" value="Acetolactate synthase small subunit"/>
    <property type="match status" value="1"/>
</dbReference>
<dbReference type="Gene3D" id="3.30.70.260">
    <property type="match status" value="1"/>
</dbReference>
<comment type="similarity">
    <text evidence="3 8">Belongs to the acetolactate synthase small subunit family.</text>
</comment>
<evidence type="ECO:0000313" key="10">
    <source>
        <dbReference type="EMBL" id="CCK74779.1"/>
    </source>
</evidence>
<dbReference type="CDD" id="cd04878">
    <property type="entry name" value="ACT_AHAS"/>
    <property type="match status" value="1"/>
</dbReference>
<keyword evidence="5 8" id="KW-0028">Amino-acid biosynthesis</keyword>
<comment type="pathway">
    <text evidence="2 8">Amino-acid biosynthesis; L-valine biosynthesis; L-valine from pyruvate: step 1/4.</text>
</comment>
<dbReference type="InterPro" id="IPR039557">
    <property type="entry name" value="AHAS_ACT"/>
</dbReference>
<dbReference type="KEGG" id="oai:OLEAN_C06030"/>
<evidence type="ECO:0000256" key="8">
    <source>
        <dbReference type="RuleBase" id="RU368092"/>
    </source>
</evidence>
<dbReference type="HOGENOM" id="CLU_055003_1_3_6"/>
<feature type="domain" description="ACT" evidence="9">
    <location>
        <begin position="8"/>
        <end position="82"/>
    </location>
</feature>
<dbReference type="Pfam" id="PF22629">
    <property type="entry name" value="ACT_AHAS_ss"/>
    <property type="match status" value="1"/>
</dbReference>
<dbReference type="InterPro" id="IPR019455">
    <property type="entry name" value="Acetolactate_synth_ssu_C"/>
</dbReference>
<dbReference type="GO" id="GO:1990610">
    <property type="term" value="F:acetolactate synthase regulator activity"/>
    <property type="evidence" value="ECO:0007669"/>
    <property type="project" value="UniProtKB-UniRule"/>
</dbReference>
<dbReference type="InterPro" id="IPR054480">
    <property type="entry name" value="AHAS_small-like_ACT"/>
</dbReference>
<dbReference type="InterPro" id="IPR045865">
    <property type="entry name" value="ACT-like_dom_sf"/>
</dbReference>
<sequence length="167" mass="18213">MSLPQRHIISILLENEPGALSRVVGLFAQRGYNIETLTVAPTEDETLSRLTMTTIGNDSKVEQITKQLNRLIEVVKLVNLTEGPHIERELMLIKVKAVGAQRAEIKRTADVFRGQVVDISSSVYTVQLTGTTDKLAAFIEAIGPSCVLETVRTGVSGISRGEKVLSL</sequence>
<reference evidence="10 11" key="1">
    <citation type="journal article" date="2013" name="Nat. Commun.">
        <title>Genome sequence and functional genomic analysis of the oil-degrading bacterium Oleispira antarctica.</title>
        <authorList>
            <person name="Kube M."/>
            <person name="Chernikova T.N."/>
            <person name="Al-Ramahi Y."/>
            <person name="Beloqui A."/>
            <person name="Lopez-Cortez N."/>
            <person name="Guazzaroni M.E."/>
            <person name="Heipieper H.J."/>
            <person name="Klages S."/>
            <person name="Kotsyurbenko O.R."/>
            <person name="Langer I."/>
            <person name="Nechitaylo T.Y."/>
            <person name="Lunsdorf H."/>
            <person name="Fernandez M."/>
            <person name="Juarez S."/>
            <person name="Ciordia S."/>
            <person name="Singer A."/>
            <person name="Kagan O."/>
            <person name="Egorova O."/>
            <person name="Petit P.A."/>
            <person name="Stogios P."/>
            <person name="Kim Y."/>
            <person name="Tchigvintsev A."/>
            <person name="Flick R."/>
            <person name="Denaro R."/>
            <person name="Genovese M."/>
            <person name="Albar J.P."/>
            <person name="Reva O.N."/>
            <person name="Martinez-Gomariz M."/>
            <person name="Tran H."/>
            <person name="Ferrer M."/>
            <person name="Savchenko A."/>
            <person name="Yakunin A.F."/>
            <person name="Yakimov M.M."/>
            <person name="Golyshina O.V."/>
            <person name="Reinhardt R."/>
            <person name="Golyshin P.N."/>
        </authorList>
    </citation>
    <scope>NUCLEOTIDE SEQUENCE [LARGE SCALE GENOMIC DNA]</scope>
</reference>
<dbReference type="FunFam" id="3.30.70.260:FF:000001">
    <property type="entry name" value="Acetolactate synthase, small subunit"/>
    <property type="match status" value="1"/>
</dbReference>
<dbReference type="UniPathway" id="UPA00047">
    <property type="reaction ID" value="UER00055"/>
</dbReference>
<dbReference type="InterPro" id="IPR004789">
    <property type="entry name" value="Acetalactate_synth_ssu"/>
</dbReference>
<dbReference type="GO" id="GO:0003984">
    <property type="term" value="F:acetolactate synthase activity"/>
    <property type="evidence" value="ECO:0007669"/>
    <property type="project" value="UniProtKB-UniRule"/>
</dbReference>
<protein>
    <recommendedName>
        <fullName evidence="8">Acetolactate synthase small subunit</fullName>
        <shortName evidence="8">AHAS</shortName>
        <shortName evidence="8">ALS</shortName>
        <ecNumber evidence="8">2.2.1.6</ecNumber>
    </recommendedName>
    <alternativeName>
        <fullName evidence="8">Acetohydroxy-acid synthase small subunit</fullName>
    </alternativeName>
</protein>
<evidence type="ECO:0000256" key="6">
    <source>
        <dbReference type="ARBA" id="ARBA00023304"/>
    </source>
</evidence>
<dbReference type="OrthoDB" id="9787365at2"/>
<dbReference type="STRING" id="698738.OLEAN_C06030"/>
<dbReference type="PANTHER" id="PTHR30239:SF0">
    <property type="entry name" value="ACETOLACTATE SYNTHASE SMALL SUBUNIT 1, CHLOROPLASTIC"/>
    <property type="match status" value="1"/>
</dbReference>